<dbReference type="Pfam" id="PF09243">
    <property type="entry name" value="Rsm22"/>
    <property type="match status" value="2"/>
</dbReference>
<dbReference type="InterPro" id="IPR015324">
    <property type="entry name" value="Ribosomal_Rsm22-like"/>
</dbReference>
<dbReference type="InterPro" id="IPR052571">
    <property type="entry name" value="Mt_RNA_Methyltransferase"/>
</dbReference>
<dbReference type="GO" id="GO:0006412">
    <property type="term" value="P:translation"/>
    <property type="evidence" value="ECO:0007669"/>
    <property type="project" value="InterPro"/>
</dbReference>
<evidence type="ECO:0000256" key="5">
    <source>
        <dbReference type="ARBA" id="ARBA00023014"/>
    </source>
</evidence>
<accession>A0AAN9KDH4</accession>
<keyword evidence="3" id="KW-0809">Transit peptide</keyword>
<keyword evidence="5" id="KW-0411">Iron-sulfur</keyword>
<dbReference type="GO" id="GO:0046872">
    <property type="term" value="F:metal ion binding"/>
    <property type="evidence" value="ECO:0007669"/>
    <property type="project" value="UniProtKB-KW"/>
</dbReference>
<dbReference type="AlphaFoldDB" id="A0AAN9KDH4"/>
<evidence type="ECO:0000313" key="10">
    <source>
        <dbReference type="Proteomes" id="UP001367508"/>
    </source>
</evidence>
<comment type="caution">
    <text evidence="9">The sequence shown here is derived from an EMBL/GenBank/DDBJ whole genome shotgun (WGS) entry which is preliminary data.</text>
</comment>
<feature type="region of interest" description="Disordered" evidence="8">
    <location>
        <begin position="435"/>
        <end position="462"/>
    </location>
</feature>
<comment type="subcellular location">
    <subcellularLocation>
        <location evidence="1">Mitochondrion</location>
    </subcellularLocation>
</comment>
<evidence type="ECO:0000256" key="2">
    <source>
        <dbReference type="ARBA" id="ARBA00022723"/>
    </source>
</evidence>
<keyword evidence="2" id="KW-0479">Metal-binding</keyword>
<dbReference type="SUPFAM" id="SSF53335">
    <property type="entry name" value="S-adenosyl-L-methionine-dependent methyltransferases"/>
    <property type="match status" value="1"/>
</dbReference>
<keyword evidence="6" id="KW-0496">Mitochondrion</keyword>
<proteinExistence type="predicted"/>
<evidence type="ECO:0000256" key="8">
    <source>
        <dbReference type="SAM" id="MobiDB-lite"/>
    </source>
</evidence>
<evidence type="ECO:0008006" key="11">
    <source>
        <dbReference type="Google" id="ProtNLM"/>
    </source>
</evidence>
<protein>
    <recommendedName>
        <fullName evidence="11">Methyltransferase-like protein 17, mitochondrial</fullName>
    </recommendedName>
</protein>
<dbReference type="GO" id="GO:0008168">
    <property type="term" value="F:methyltransferase activity"/>
    <property type="evidence" value="ECO:0007669"/>
    <property type="project" value="InterPro"/>
</dbReference>
<dbReference type="EMBL" id="JAYMYQ010000009">
    <property type="protein sequence ID" value="KAK7314122.1"/>
    <property type="molecule type" value="Genomic_DNA"/>
</dbReference>
<keyword evidence="10" id="KW-1185">Reference proteome</keyword>
<evidence type="ECO:0000313" key="9">
    <source>
        <dbReference type="EMBL" id="KAK7314122.1"/>
    </source>
</evidence>
<feature type="compositionally biased region" description="Acidic residues" evidence="8">
    <location>
        <begin position="439"/>
        <end position="460"/>
    </location>
</feature>
<evidence type="ECO:0000256" key="3">
    <source>
        <dbReference type="ARBA" id="ARBA00022946"/>
    </source>
</evidence>
<name>A0AAN9KDH4_CANGL</name>
<dbReference type="PANTHER" id="PTHR13184:SF5">
    <property type="entry name" value="METHYLTRANSFERASE-LIKE PROTEIN 17, MITOCHONDRIAL"/>
    <property type="match status" value="1"/>
</dbReference>
<evidence type="ECO:0000256" key="4">
    <source>
        <dbReference type="ARBA" id="ARBA00023004"/>
    </source>
</evidence>
<dbReference type="GO" id="GO:0051536">
    <property type="term" value="F:iron-sulfur cluster binding"/>
    <property type="evidence" value="ECO:0007669"/>
    <property type="project" value="UniProtKB-KW"/>
</dbReference>
<evidence type="ECO:0000256" key="1">
    <source>
        <dbReference type="ARBA" id="ARBA00004173"/>
    </source>
</evidence>
<dbReference type="Proteomes" id="UP001367508">
    <property type="component" value="Unassembled WGS sequence"/>
</dbReference>
<dbReference type="GO" id="GO:0005763">
    <property type="term" value="C:mitochondrial small ribosomal subunit"/>
    <property type="evidence" value="ECO:0007669"/>
    <property type="project" value="TreeGrafter"/>
</dbReference>
<evidence type="ECO:0000256" key="6">
    <source>
        <dbReference type="ARBA" id="ARBA00023128"/>
    </source>
</evidence>
<dbReference type="GO" id="GO:0003735">
    <property type="term" value="F:structural constituent of ribosome"/>
    <property type="evidence" value="ECO:0007669"/>
    <property type="project" value="TreeGrafter"/>
</dbReference>
<organism evidence="9 10">
    <name type="scientific">Canavalia gladiata</name>
    <name type="common">Sword bean</name>
    <name type="synonym">Dolichos gladiatus</name>
    <dbReference type="NCBI Taxonomy" id="3824"/>
    <lineage>
        <taxon>Eukaryota</taxon>
        <taxon>Viridiplantae</taxon>
        <taxon>Streptophyta</taxon>
        <taxon>Embryophyta</taxon>
        <taxon>Tracheophyta</taxon>
        <taxon>Spermatophyta</taxon>
        <taxon>Magnoliopsida</taxon>
        <taxon>eudicotyledons</taxon>
        <taxon>Gunneridae</taxon>
        <taxon>Pentapetalae</taxon>
        <taxon>rosids</taxon>
        <taxon>fabids</taxon>
        <taxon>Fabales</taxon>
        <taxon>Fabaceae</taxon>
        <taxon>Papilionoideae</taxon>
        <taxon>50 kb inversion clade</taxon>
        <taxon>NPAAA clade</taxon>
        <taxon>indigoferoid/millettioid clade</taxon>
        <taxon>Phaseoleae</taxon>
        <taxon>Canavalia</taxon>
    </lineage>
</organism>
<keyword evidence="4" id="KW-0408">Iron</keyword>
<evidence type="ECO:0000256" key="7">
    <source>
        <dbReference type="ARBA" id="ARBA00045681"/>
    </source>
</evidence>
<gene>
    <name evidence="9" type="ORF">VNO77_39333</name>
</gene>
<dbReference type="InterPro" id="IPR029063">
    <property type="entry name" value="SAM-dependent_MTases_sf"/>
</dbReference>
<reference evidence="9 10" key="1">
    <citation type="submission" date="2024-01" db="EMBL/GenBank/DDBJ databases">
        <title>The genomes of 5 underutilized Papilionoideae crops provide insights into root nodulation and disease resistanc.</title>
        <authorList>
            <person name="Jiang F."/>
        </authorList>
    </citation>
    <scope>NUCLEOTIDE SEQUENCE [LARGE SCALE GENOMIC DNA]</scope>
    <source>
        <strain evidence="9">LVBAO_FW01</strain>
        <tissue evidence="9">Leaves</tissue>
    </source>
</reference>
<dbReference type="Gene3D" id="3.40.50.150">
    <property type="entry name" value="Vaccinia Virus protein VP39"/>
    <property type="match status" value="1"/>
</dbReference>
<comment type="function">
    <text evidence="7">Mitochondrial ribosome (mitoribosome) assembly factor. Binds at the interface of the head and body domains of the mitochondrial small ribosomal subunit (mt-SSU), occluding the mRNA channel and preventing compaction of the head domain towards the body. Probable inactive methyltransferase: retains the characteristic folding and ability to bind S-adenosyl-L-methionine, but it probably lost its methyltransferase activity.</text>
</comment>
<sequence>MAAQTIAETAQKIVTAETLRYAAKQSKRCHVVPVRLRRAIKKYLREQEEPYMKRKVLRLSQSFNEIKDVNLQLATTTAKKIVEDPLKSFEQSKRWKIKSSYGDIGLMYRDDETIAYVASRMPAVYSACYRVLKEVRTRLPGFSPSKVLDFGAGTGSAFWALQEVWPKSLEKVNLIEPSQSMQRAGRSLIQGLKNLPLIHSYESIQALSKTISKSDRGHDLVIASYVLGEIPSLNDRITIVRQLWDLTRDVLVLVEPGTPHGSNIIAQMRSHILWMEERKYRKSSNKKNDVCKDLIPQKAGAFVVAPCPHDGTCPLVKSGKYCHFVQRLERTSSQRAYKRSKGEPLRGFEDEKFSYVVFRRGQRPREPWPLDGMKFETLKEQHAKRNPEDLEIDYEDWLKLQQADDTPPEVADVVTYGSDDLETDDPRRKAIDVVTYDSDATETDGADDNEDNEEVEEESASADLGGGWGRIVFMPVRRGRQVTMNVCRSTKRDASEGSYERIVVTQSKNPTLHHQAKKSIWGDLWPF</sequence>
<dbReference type="PANTHER" id="PTHR13184">
    <property type="entry name" value="37S RIBOSOMAL PROTEIN S22"/>
    <property type="match status" value="1"/>
</dbReference>